<name>A0AA39MCD6_9BILA</name>
<sequence length="478" mass="52403">MNAEASEVDWGALAQQWAQAQIRAPPPRFHHPQHSHPPPGYGYPPPSYPPMPPPQAAVPFYGLPHPTMPPRIKTPLIARPPPAYPPQQMPPRPYFQPPAGPPPAPPRMVPPPSSSRVPLLPNHNPQWEQWKSQPPPAPQPSAPAPPPPRAESPIAIPPRPCLPPPTMAQPQQPQEEEWSYAKSCESTSSSNDGQSAEAEEDNGAMAHWLTGTAEASFQPADDRNHDIAHAEWLRQHLSNAGEPPLEPEKPVKKLPAFLQEVLDKKERERKRKAEKEERDRILEEQRKQREAERAALRQGLDSDSEGENDRERGGSPGSRYEQTEEEIQEIMIGALRSIMTNLLLTVTDTEIDRITGGTIEKEKQLEAKRKGGEDSDDEGSRDSVDQDVFKAPLPPSQPDSDKQISDHSEKESKQSSPVFLLLQTTTPASTLENGNAVEGQDLGSTTTTGVINGVAHALGRPSEAESATRIVETAADGA</sequence>
<feature type="region of interest" description="Disordered" evidence="1">
    <location>
        <begin position="349"/>
        <end position="478"/>
    </location>
</feature>
<feature type="compositionally biased region" description="Pro residues" evidence="1">
    <location>
        <begin position="133"/>
        <end position="167"/>
    </location>
</feature>
<dbReference type="Proteomes" id="UP001175271">
    <property type="component" value="Unassembled WGS sequence"/>
</dbReference>
<dbReference type="AlphaFoldDB" id="A0AA39MCD6"/>
<evidence type="ECO:0000313" key="3">
    <source>
        <dbReference type="Proteomes" id="UP001175271"/>
    </source>
</evidence>
<feature type="region of interest" description="Disordered" evidence="1">
    <location>
        <begin position="16"/>
        <end position="326"/>
    </location>
</feature>
<accession>A0AA39MCD6</accession>
<proteinExistence type="predicted"/>
<feature type="compositionally biased region" description="Polar residues" evidence="1">
    <location>
        <begin position="414"/>
        <end position="433"/>
    </location>
</feature>
<comment type="caution">
    <text evidence="2">The sequence shown here is derived from an EMBL/GenBank/DDBJ whole genome shotgun (WGS) entry which is preliminary data.</text>
</comment>
<evidence type="ECO:0000256" key="1">
    <source>
        <dbReference type="SAM" id="MobiDB-lite"/>
    </source>
</evidence>
<keyword evidence="3" id="KW-1185">Reference proteome</keyword>
<feature type="compositionally biased region" description="Basic and acidic residues" evidence="1">
    <location>
        <begin position="399"/>
        <end position="413"/>
    </location>
</feature>
<gene>
    <name evidence="2" type="ORF">QR680_010785</name>
</gene>
<feature type="compositionally biased region" description="Pro residues" evidence="1">
    <location>
        <begin position="35"/>
        <end position="56"/>
    </location>
</feature>
<feature type="compositionally biased region" description="Pro residues" evidence="1">
    <location>
        <begin position="78"/>
        <end position="113"/>
    </location>
</feature>
<dbReference type="EMBL" id="JAUCMV010000001">
    <property type="protein sequence ID" value="KAK0428405.1"/>
    <property type="molecule type" value="Genomic_DNA"/>
</dbReference>
<feature type="compositionally biased region" description="Polar residues" evidence="1">
    <location>
        <begin position="123"/>
        <end position="132"/>
    </location>
</feature>
<reference evidence="2" key="1">
    <citation type="submission" date="2023-06" db="EMBL/GenBank/DDBJ databases">
        <title>Genomic analysis of the entomopathogenic nematode Steinernema hermaphroditum.</title>
        <authorList>
            <person name="Schwarz E.M."/>
            <person name="Heppert J.K."/>
            <person name="Baniya A."/>
            <person name="Schwartz H.T."/>
            <person name="Tan C.-H."/>
            <person name="Antoshechkin I."/>
            <person name="Sternberg P.W."/>
            <person name="Goodrich-Blair H."/>
            <person name="Dillman A.R."/>
        </authorList>
    </citation>
    <scope>NUCLEOTIDE SEQUENCE</scope>
    <source>
        <strain evidence="2">PS9179</strain>
        <tissue evidence="2">Whole animal</tissue>
    </source>
</reference>
<feature type="compositionally biased region" description="Basic and acidic residues" evidence="1">
    <location>
        <begin position="359"/>
        <end position="388"/>
    </location>
</feature>
<evidence type="ECO:0000313" key="2">
    <source>
        <dbReference type="EMBL" id="KAK0428405.1"/>
    </source>
</evidence>
<feature type="compositionally biased region" description="Basic and acidic residues" evidence="1">
    <location>
        <begin position="220"/>
        <end position="234"/>
    </location>
</feature>
<protein>
    <submittedName>
        <fullName evidence="2">Uncharacterized protein</fullName>
    </submittedName>
</protein>
<organism evidence="2 3">
    <name type="scientific">Steinernema hermaphroditum</name>
    <dbReference type="NCBI Taxonomy" id="289476"/>
    <lineage>
        <taxon>Eukaryota</taxon>
        <taxon>Metazoa</taxon>
        <taxon>Ecdysozoa</taxon>
        <taxon>Nematoda</taxon>
        <taxon>Chromadorea</taxon>
        <taxon>Rhabditida</taxon>
        <taxon>Tylenchina</taxon>
        <taxon>Panagrolaimomorpha</taxon>
        <taxon>Strongyloidoidea</taxon>
        <taxon>Steinernematidae</taxon>
        <taxon>Steinernema</taxon>
    </lineage>
</organism>
<feature type="compositionally biased region" description="Polar residues" evidence="1">
    <location>
        <begin position="184"/>
        <end position="194"/>
    </location>
</feature>
<feature type="compositionally biased region" description="Basic and acidic residues" evidence="1">
    <location>
        <begin position="261"/>
        <end position="295"/>
    </location>
</feature>